<evidence type="ECO:0000259" key="1">
    <source>
        <dbReference type="Pfam" id="PF13274"/>
    </source>
</evidence>
<keyword evidence="3" id="KW-1185">Reference proteome</keyword>
<dbReference type="Pfam" id="PF13274">
    <property type="entry name" value="SocA_Panacea"/>
    <property type="match status" value="1"/>
</dbReference>
<sequence length="250" mass="28485">MAAFHFIAIMSHYQRGTRIGWHYSSMDMLDKEVINSFFSKVKKRCGDVHFGIHKLSTESPEWSSVVKKDKFFADVFITEEMDTFIDYVSADQELTANDVAKFLLTLIPSSHLKLQKLLYYCYAEFLSRTGQKLFDESFVAYKYGPVVESVFSTFRSHGSSIIDYQEDATFLITTKDIATTPSFIKVASSEHGLVALDCIIDVLKAYGDMAPFDLVDKTHQVGGPWDRVYKPGQNSIISDESIIQYHDFAR</sequence>
<accession>A0ABU0FS46</accession>
<evidence type="ECO:0000313" key="2">
    <source>
        <dbReference type="EMBL" id="MDQ0412745.1"/>
    </source>
</evidence>
<comment type="caution">
    <text evidence="2">The sequence shown here is derived from an EMBL/GenBank/DDBJ whole genome shotgun (WGS) entry which is preliminary data.</text>
</comment>
<dbReference type="RefSeq" id="WP_307191334.1">
    <property type="nucleotide sequence ID" value="NZ_JAUSUN010000004.1"/>
</dbReference>
<evidence type="ECO:0000313" key="3">
    <source>
        <dbReference type="Proteomes" id="UP001242313"/>
    </source>
</evidence>
<proteinExistence type="predicted"/>
<organism evidence="2 3">
    <name type="scientific">Mesobacillus stamsii</name>
    <dbReference type="NCBI Taxonomy" id="225347"/>
    <lineage>
        <taxon>Bacteria</taxon>
        <taxon>Bacillati</taxon>
        <taxon>Bacillota</taxon>
        <taxon>Bacilli</taxon>
        <taxon>Bacillales</taxon>
        <taxon>Bacillaceae</taxon>
        <taxon>Mesobacillus</taxon>
    </lineage>
</organism>
<reference evidence="2 3" key="1">
    <citation type="submission" date="2023-07" db="EMBL/GenBank/DDBJ databases">
        <title>Genomic Encyclopedia of Type Strains, Phase IV (KMG-IV): sequencing the most valuable type-strain genomes for metagenomic binning, comparative biology and taxonomic classification.</title>
        <authorList>
            <person name="Goeker M."/>
        </authorList>
    </citation>
    <scope>NUCLEOTIDE SEQUENCE [LARGE SCALE GENOMIC DNA]</scope>
    <source>
        <strain evidence="2 3">DSM 19598</strain>
    </source>
</reference>
<gene>
    <name evidence="2" type="ORF">J2S25_000925</name>
</gene>
<feature type="domain" description="Antitoxin SocA-like Panacea" evidence="1">
    <location>
        <begin position="114"/>
        <end position="225"/>
    </location>
</feature>
<protein>
    <submittedName>
        <fullName evidence="2">Phage-associated protein</fullName>
    </submittedName>
</protein>
<dbReference type="Proteomes" id="UP001242313">
    <property type="component" value="Unassembled WGS sequence"/>
</dbReference>
<name>A0ABU0FS46_9BACI</name>
<dbReference type="EMBL" id="JAUSUN010000004">
    <property type="protein sequence ID" value="MDQ0412745.1"/>
    <property type="molecule type" value="Genomic_DNA"/>
</dbReference>
<dbReference type="InterPro" id="IPR025272">
    <property type="entry name" value="SocA_Panacea"/>
</dbReference>